<comment type="caution">
    <text evidence="2">The sequence shown here is derived from an EMBL/GenBank/DDBJ whole genome shotgun (WGS) entry which is preliminary data.</text>
</comment>
<organism evidence="2 3">
    <name type="scientific">Candolleomyces eurysporus</name>
    <dbReference type="NCBI Taxonomy" id="2828524"/>
    <lineage>
        <taxon>Eukaryota</taxon>
        <taxon>Fungi</taxon>
        <taxon>Dikarya</taxon>
        <taxon>Basidiomycota</taxon>
        <taxon>Agaricomycotina</taxon>
        <taxon>Agaricomycetes</taxon>
        <taxon>Agaricomycetidae</taxon>
        <taxon>Agaricales</taxon>
        <taxon>Agaricineae</taxon>
        <taxon>Psathyrellaceae</taxon>
        <taxon>Candolleomyces</taxon>
    </lineage>
</organism>
<feature type="region of interest" description="Disordered" evidence="1">
    <location>
        <begin position="130"/>
        <end position="151"/>
    </location>
</feature>
<dbReference type="InterPro" id="IPR052061">
    <property type="entry name" value="PTE-AB_protein"/>
</dbReference>
<dbReference type="PANTHER" id="PTHR47260">
    <property type="entry name" value="UPF0644 PROTEIN PB2B4.06"/>
    <property type="match status" value="1"/>
</dbReference>
<accession>A0A9W8MHK5</accession>
<proteinExistence type="predicted"/>
<dbReference type="SUPFAM" id="SSF54637">
    <property type="entry name" value="Thioesterase/thiol ester dehydrase-isomerase"/>
    <property type="match status" value="1"/>
</dbReference>
<dbReference type="Proteomes" id="UP001140091">
    <property type="component" value="Unassembled WGS sequence"/>
</dbReference>
<gene>
    <name evidence="2" type="ORF">H1R20_g7771</name>
</gene>
<dbReference type="EMBL" id="JANBPK010000880">
    <property type="protein sequence ID" value="KAJ2929318.1"/>
    <property type="molecule type" value="Genomic_DNA"/>
</dbReference>
<protein>
    <submittedName>
        <fullName evidence="2">Uncharacterized protein</fullName>
    </submittedName>
</protein>
<dbReference type="OrthoDB" id="506431at2759"/>
<evidence type="ECO:0000313" key="3">
    <source>
        <dbReference type="Proteomes" id="UP001140091"/>
    </source>
</evidence>
<dbReference type="PANTHER" id="PTHR47260:SF1">
    <property type="entry name" value="UPF0644 PROTEIN PB2B4.06"/>
    <property type="match status" value="1"/>
</dbReference>
<keyword evidence="3" id="KW-1185">Reference proteome</keyword>
<dbReference type="AlphaFoldDB" id="A0A9W8MHK5"/>
<sequence>MADQFIVIKTRLGEVKGRKVHVSGSVEALDGTVLVEATAMFVQPRYAKLLHTAQLRKAMGEPPSDEPVLLADGQDLNPHHKHRVNEIYLAIYQALAPAAQIGVAWEFKLSDLFIPFVPIHAAKWSGRKSFVPGTAEPPHTQAITPLRPDYG</sequence>
<dbReference type="Gene3D" id="3.10.129.10">
    <property type="entry name" value="Hotdog Thioesterase"/>
    <property type="match status" value="1"/>
</dbReference>
<evidence type="ECO:0000313" key="2">
    <source>
        <dbReference type="EMBL" id="KAJ2929318.1"/>
    </source>
</evidence>
<feature type="non-terminal residue" evidence="2">
    <location>
        <position position="1"/>
    </location>
</feature>
<name>A0A9W8MHK5_9AGAR</name>
<evidence type="ECO:0000256" key="1">
    <source>
        <dbReference type="SAM" id="MobiDB-lite"/>
    </source>
</evidence>
<dbReference type="InterPro" id="IPR029069">
    <property type="entry name" value="HotDog_dom_sf"/>
</dbReference>
<reference evidence="2" key="1">
    <citation type="submission" date="2022-06" db="EMBL/GenBank/DDBJ databases">
        <title>Genome Sequence of Candolleomyces eurysporus.</title>
        <authorList>
            <person name="Buettner E."/>
        </authorList>
    </citation>
    <scope>NUCLEOTIDE SEQUENCE</scope>
    <source>
        <strain evidence="2">VTCC 930004</strain>
    </source>
</reference>